<sequence length="353" mass="38383">MNADNTKTTRRHPVRTAFHVACGTAVAGAAVLLAAGELLFQVALDTQSEQSLFRRKADGKYDSFDHTPANVDGASLDWFESTRQPVRILSQDRLKLHAWKFDPDSGRPLPHAYAICLHGYTGGPAEMAPWAHHYAQMGFTVLVPAARGHERSQGRYVTFGWEERRDLMGWINKILAIDPHARILLHGNSMGAATVMLALGEPTLPRAVRAAVVDSGYVSETGQLTDNVAGMLHLPRGMAGWIVSAADVVNRVRLGFPFSKADCLAALGKCRIPVLFIQGTKDEIVSPGSIDLLFAADAGTGRERLVVEDAGHTASMATNPALYWSTVDAFVRRWIPVKVPNPVVATAKKLFGR</sequence>
<gene>
    <name evidence="3" type="ORF">F6S87_01040</name>
</gene>
<name>A0A6I5NFU7_9BIFI</name>
<comment type="caution">
    <text evidence="3">The sequence shown here is derived from an EMBL/GenBank/DDBJ whole genome shotgun (WGS) entry which is preliminary data.</text>
</comment>
<reference evidence="3 4" key="1">
    <citation type="submission" date="2019-09" db="EMBL/GenBank/DDBJ databases">
        <title>Phylogenetic characterization of a novel taxon of the genus Bifidobacterium: Bifidobacterium choloepi sp. nov.</title>
        <authorList>
            <person name="Modesto M."/>
            <person name="Satti M."/>
        </authorList>
    </citation>
    <scope>NUCLEOTIDE SEQUENCE [LARGE SCALE GENOMIC DNA]</scope>
    <source>
        <strain evidence="3 4">BRDM6</strain>
    </source>
</reference>
<dbReference type="Pfam" id="PF12146">
    <property type="entry name" value="Hydrolase_4"/>
    <property type="match status" value="1"/>
</dbReference>
<evidence type="ECO:0000313" key="4">
    <source>
        <dbReference type="Proteomes" id="UP000469292"/>
    </source>
</evidence>
<dbReference type="InterPro" id="IPR052920">
    <property type="entry name" value="DNA-binding_regulatory"/>
</dbReference>
<evidence type="ECO:0000259" key="2">
    <source>
        <dbReference type="Pfam" id="PF12146"/>
    </source>
</evidence>
<dbReference type="EMBL" id="VYSG01000001">
    <property type="protein sequence ID" value="NEG69233.1"/>
    <property type="molecule type" value="Genomic_DNA"/>
</dbReference>
<keyword evidence="1" id="KW-1133">Transmembrane helix</keyword>
<feature type="transmembrane region" description="Helical" evidence="1">
    <location>
        <begin position="20"/>
        <end position="44"/>
    </location>
</feature>
<keyword evidence="4" id="KW-1185">Reference proteome</keyword>
<dbReference type="InterPro" id="IPR022742">
    <property type="entry name" value="Hydrolase_4"/>
</dbReference>
<dbReference type="PANTHER" id="PTHR43358">
    <property type="entry name" value="ALPHA/BETA-HYDROLASE"/>
    <property type="match status" value="1"/>
</dbReference>
<organism evidence="3 4">
    <name type="scientific">Bifidobacterium choloepi</name>
    <dbReference type="NCBI Taxonomy" id="2614131"/>
    <lineage>
        <taxon>Bacteria</taxon>
        <taxon>Bacillati</taxon>
        <taxon>Actinomycetota</taxon>
        <taxon>Actinomycetes</taxon>
        <taxon>Bifidobacteriales</taxon>
        <taxon>Bifidobacteriaceae</taxon>
        <taxon>Bifidobacterium</taxon>
    </lineage>
</organism>
<dbReference type="AlphaFoldDB" id="A0A6I5NFU7"/>
<dbReference type="InterPro" id="IPR029058">
    <property type="entry name" value="AB_hydrolase_fold"/>
</dbReference>
<dbReference type="Gene3D" id="3.40.50.1820">
    <property type="entry name" value="alpha/beta hydrolase"/>
    <property type="match status" value="1"/>
</dbReference>
<keyword evidence="3" id="KW-0378">Hydrolase</keyword>
<evidence type="ECO:0000313" key="3">
    <source>
        <dbReference type="EMBL" id="NEG69233.1"/>
    </source>
</evidence>
<keyword evidence="1" id="KW-0812">Transmembrane</keyword>
<proteinExistence type="predicted"/>
<protein>
    <submittedName>
        <fullName evidence="3">Alpha/beta hydrolase</fullName>
    </submittedName>
</protein>
<dbReference type="PANTHER" id="PTHR43358:SF4">
    <property type="entry name" value="ALPHA_BETA HYDROLASE FOLD-1 DOMAIN-CONTAINING PROTEIN"/>
    <property type="match status" value="1"/>
</dbReference>
<dbReference type="GO" id="GO:0016787">
    <property type="term" value="F:hydrolase activity"/>
    <property type="evidence" value="ECO:0007669"/>
    <property type="project" value="UniProtKB-KW"/>
</dbReference>
<evidence type="ECO:0000256" key="1">
    <source>
        <dbReference type="SAM" id="Phobius"/>
    </source>
</evidence>
<dbReference type="SUPFAM" id="SSF53474">
    <property type="entry name" value="alpha/beta-Hydrolases"/>
    <property type="match status" value="1"/>
</dbReference>
<feature type="domain" description="Serine aminopeptidase S33" evidence="2">
    <location>
        <begin position="110"/>
        <end position="222"/>
    </location>
</feature>
<keyword evidence="1" id="KW-0472">Membrane</keyword>
<dbReference type="Proteomes" id="UP000469292">
    <property type="component" value="Unassembled WGS sequence"/>
</dbReference>
<dbReference type="RefSeq" id="WP_163226827.1">
    <property type="nucleotide sequence ID" value="NZ_VYSG01000001.1"/>
</dbReference>
<accession>A0A6I5NFU7</accession>